<keyword evidence="2" id="KW-0560">Oxidoreductase</keyword>
<protein>
    <submittedName>
        <fullName evidence="4">Thioredoxin reductase (NADPH)</fullName>
    </submittedName>
</protein>
<evidence type="ECO:0000259" key="3">
    <source>
        <dbReference type="Pfam" id="PF07992"/>
    </source>
</evidence>
<dbReference type="InterPro" id="IPR050097">
    <property type="entry name" value="Ferredoxin-NADP_redctase_2"/>
</dbReference>
<organism evidence="4 5">
    <name type="scientific">Papillibacter cinnamivorans DSM 12816</name>
    <dbReference type="NCBI Taxonomy" id="1122930"/>
    <lineage>
        <taxon>Bacteria</taxon>
        <taxon>Bacillati</taxon>
        <taxon>Bacillota</taxon>
        <taxon>Clostridia</taxon>
        <taxon>Eubacteriales</taxon>
        <taxon>Oscillospiraceae</taxon>
        <taxon>Papillibacter</taxon>
    </lineage>
</organism>
<name>A0A1W1ZGS9_9FIRM</name>
<sequence length="286" mass="30580">MTDIAIIGGGPAGLSAAINARIRNKTVLLVTNDYKDSYLAKAERVDNYLGLPGLGGQELMEQFRKHAESQGVEEVNKRVISVMPMGESFFLSYESEVAEAKTIILTTGVVPAGKLPGEGEFLGKGVSYCATCDGMLYRGRKVVVVGKSADAVEEANYLHEIGCQVTFVADKEGTRGLAEGVELVTAKRLEIRGDKAAEALIADGREIPADGIFILRQAISPQDIMQGIQVENGSIVTNKRMETSIPGVFAAGDCTGRPYQIAKAVGEGQVAALYAAEYIDKMKKEN</sequence>
<dbReference type="EMBL" id="FWXW01000002">
    <property type="protein sequence ID" value="SMC47745.1"/>
    <property type="molecule type" value="Genomic_DNA"/>
</dbReference>
<accession>A0A1W1ZGS9</accession>
<evidence type="ECO:0000256" key="1">
    <source>
        <dbReference type="ARBA" id="ARBA00022630"/>
    </source>
</evidence>
<dbReference type="PRINTS" id="PR00469">
    <property type="entry name" value="PNDRDTASEII"/>
</dbReference>
<dbReference type="GO" id="GO:0016491">
    <property type="term" value="F:oxidoreductase activity"/>
    <property type="evidence" value="ECO:0007669"/>
    <property type="project" value="UniProtKB-KW"/>
</dbReference>
<keyword evidence="5" id="KW-1185">Reference proteome</keyword>
<dbReference type="AlphaFoldDB" id="A0A1W1ZGS9"/>
<dbReference type="RefSeq" id="WP_084233721.1">
    <property type="nucleotide sequence ID" value="NZ_FWXW01000002.1"/>
</dbReference>
<evidence type="ECO:0000313" key="5">
    <source>
        <dbReference type="Proteomes" id="UP000192790"/>
    </source>
</evidence>
<dbReference type="InterPro" id="IPR023753">
    <property type="entry name" value="FAD/NAD-binding_dom"/>
</dbReference>
<feature type="domain" description="FAD/NAD(P)-binding" evidence="3">
    <location>
        <begin position="3"/>
        <end position="268"/>
    </location>
</feature>
<dbReference type="SUPFAM" id="SSF51905">
    <property type="entry name" value="FAD/NAD(P)-binding domain"/>
    <property type="match status" value="1"/>
</dbReference>
<gene>
    <name evidence="4" type="ORF">SAMN02745168_1087</name>
</gene>
<reference evidence="4 5" key="1">
    <citation type="submission" date="2017-04" db="EMBL/GenBank/DDBJ databases">
        <authorList>
            <person name="Afonso C.L."/>
            <person name="Miller P.J."/>
            <person name="Scott M.A."/>
            <person name="Spackman E."/>
            <person name="Goraichik I."/>
            <person name="Dimitrov K.M."/>
            <person name="Suarez D.L."/>
            <person name="Swayne D.E."/>
        </authorList>
    </citation>
    <scope>NUCLEOTIDE SEQUENCE [LARGE SCALE GENOMIC DNA]</scope>
    <source>
        <strain evidence="4 5">DSM 12816</strain>
    </source>
</reference>
<dbReference type="OrthoDB" id="9806179at2"/>
<dbReference type="PRINTS" id="PR00368">
    <property type="entry name" value="FADPNR"/>
</dbReference>
<evidence type="ECO:0000313" key="4">
    <source>
        <dbReference type="EMBL" id="SMC47745.1"/>
    </source>
</evidence>
<dbReference type="InterPro" id="IPR036188">
    <property type="entry name" value="FAD/NAD-bd_sf"/>
</dbReference>
<keyword evidence="1" id="KW-0285">Flavoprotein</keyword>
<dbReference type="Proteomes" id="UP000192790">
    <property type="component" value="Unassembled WGS sequence"/>
</dbReference>
<dbReference type="Pfam" id="PF07992">
    <property type="entry name" value="Pyr_redox_2"/>
    <property type="match status" value="1"/>
</dbReference>
<dbReference type="PANTHER" id="PTHR48105">
    <property type="entry name" value="THIOREDOXIN REDUCTASE 1-RELATED-RELATED"/>
    <property type="match status" value="1"/>
</dbReference>
<dbReference type="STRING" id="1122930.SAMN02745168_1087"/>
<proteinExistence type="predicted"/>
<dbReference type="Gene3D" id="3.50.50.60">
    <property type="entry name" value="FAD/NAD(P)-binding domain"/>
    <property type="match status" value="2"/>
</dbReference>
<evidence type="ECO:0000256" key="2">
    <source>
        <dbReference type="ARBA" id="ARBA00023002"/>
    </source>
</evidence>